<evidence type="ECO:0000256" key="1">
    <source>
        <dbReference type="SAM" id="MobiDB-lite"/>
    </source>
</evidence>
<proteinExistence type="predicted"/>
<dbReference type="AlphaFoldDB" id="A0A6G0IM80"/>
<protein>
    <submittedName>
        <fullName evidence="3">Uncharacterized protein</fullName>
    </submittedName>
</protein>
<feature type="transmembrane region" description="Helical" evidence="2">
    <location>
        <begin position="49"/>
        <end position="73"/>
    </location>
</feature>
<keyword evidence="2" id="KW-0472">Membrane</keyword>
<keyword evidence="2" id="KW-1133">Transmembrane helix</keyword>
<evidence type="ECO:0000256" key="2">
    <source>
        <dbReference type="SAM" id="Phobius"/>
    </source>
</evidence>
<sequence>MVMDWQTAEEPSGALFKRNVPESVLAKIPKEWSYTPLEARGKETATKTVISLTIQALSFVFTNLPLAVASVPLSIRYLFQVAEKQLSQHSRQLRLVGLLLWALLSCLIQGLEDPNTLEQISDLTLDRGAKEPLSLLAECLQAAMGIQQKGVPKPSIHKVLQALEEKRPKWTNMQLQKARKLCSDSVFEQGSESGVAAAELTEQKIGLMLLEVCHKAGGSDYLRQIYHIIQGNEELLMFKLSESADSPDSPPDLVNFDLSSENRVGTAGFNPLHQFDHIGKKKLDQSAVVDWSWDWPRLLPAYQGMSQVTFKTLLANRWEMQEEAELEDGEKSMVEELKKAYFVCCCSPGPRGPPEAEETLAERTHGETQPSDKSAVQ</sequence>
<keyword evidence="2" id="KW-0812">Transmembrane</keyword>
<keyword evidence="4" id="KW-1185">Reference proteome</keyword>
<accession>A0A6G0IM80</accession>
<comment type="caution">
    <text evidence="3">The sequence shown here is derived from an EMBL/GenBank/DDBJ whole genome shotgun (WGS) entry which is preliminary data.</text>
</comment>
<dbReference type="PANTHER" id="PTHR33960">
    <property type="entry name" value="SIMILAR TO KIAA0825 PROTEIN"/>
    <property type="match status" value="1"/>
</dbReference>
<dbReference type="InterPro" id="IPR027993">
    <property type="entry name" value="DUF4495"/>
</dbReference>
<reference evidence="3 4" key="1">
    <citation type="submission" date="2019-07" db="EMBL/GenBank/DDBJ databases">
        <title>Chromosome genome assembly for large yellow croaker.</title>
        <authorList>
            <person name="Xiao S."/>
        </authorList>
    </citation>
    <scope>NUCLEOTIDE SEQUENCE [LARGE SCALE GENOMIC DNA]</scope>
    <source>
        <strain evidence="3">JMULYC20181020</strain>
        <tissue evidence="3">Muscle</tissue>
    </source>
</reference>
<dbReference type="PANTHER" id="PTHR33960:SF1">
    <property type="entry name" value="SIMILAR TO KIAA0825 PROTEIN"/>
    <property type="match status" value="1"/>
</dbReference>
<dbReference type="Proteomes" id="UP000424527">
    <property type="component" value="Unassembled WGS sequence"/>
</dbReference>
<evidence type="ECO:0000313" key="3">
    <source>
        <dbReference type="EMBL" id="KAE8292316.1"/>
    </source>
</evidence>
<evidence type="ECO:0000313" key="4">
    <source>
        <dbReference type="Proteomes" id="UP000424527"/>
    </source>
</evidence>
<organism evidence="3 4">
    <name type="scientific">Larimichthys crocea</name>
    <name type="common">Large yellow croaker</name>
    <name type="synonym">Pseudosciaena crocea</name>
    <dbReference type="NCBI Taxonomy" id="215358"/>
    <lineage>
        <taxon>Eukaryota</taxon>
        <taxon>Metazoa</taxon>
        <taxon>Chordata</taxon>
        <taxon>Craniata</taxon>
        <taxon>Vertebrata</taxon>
        <taxon>Euteleostomi</taxon>
        <taxon>Actinopterygii</taxon>
        <taxon>Neopterygii</taxon>
        <taxon>Teleostei</taxon>
        <taxon>Neoteleostei</taxon>
        <taxon>Acanthomorphata</taxon>
        <taxon>Eupercaria</taxon>
        <taxon>Sciaenidae</taxon>
        <taxon>Larimichthys</taxon>
    </lineage>
</organism>
<name>A0A6G0IM80_LARCR</name>
<feature type="compositionally biased region" description="Polar residues" evidence="1">
    <location>
        <begin position="367"/>
        <end position="377"/>
    </location>
</feature>
<feature type="region of interest" description="Disordered" evidence="1">
    <location>
        <begin position="347"/>
        <end position="377"/>
    </location>
</feature>
<dbReference type="EMBL" id="REGW02000009">
    <property type="protein sequence ID" value="KAE8292316.1"/>
    <property type="molecule type" value="Genomic_DNA"/>
</dbReference>
<gene>
    <name evidence="3" type="ORF">D5F01_LYC09683</name>
</gene>